<dbReference type="EMBL" id="KQ087185">
    <property type="protein sequence ID" value="KLT44690.1"/>
    <property type="molecule type" value="Genomic_DNA"/>
</dbReference>
<gene>
    <name evidence="2" type="ORF">CC85DRAFT_201951</name>
</gene>
<protein>
    <submittedName>
        <fullName evidence="2">Uncharacterized protein</fullName>
    </submittedName>
</protein>
<evidence type="ECO:0000313" key="2">
    <source>
        <dbReference type="EMBL" id="KLT44690.1"/>
    </source>
</evidence>
<sequence length="156" mass="17087">MPSLATTDIPSSPLPSACDRRSSRGSGWRWLTAAPDSDPGMRGYGCRHGYVVWVCFVGRGRARATQRAGWKMDAGLDLAGGHGLSGGQALSTRLEWRLKSRSRPCWRAPCRPWRACFYTNVKPQARPRRWRVDALSGARSASGSCEQALGLVGGRR</sequence>
<dbReference type="AlphaFoldDB" id="A0A0J0XUE5"/>
<evidence type="ECO:0000256" key="1">
    <source>
        <dbReference type="SAM" id="MobiDB-lite"/>
    </source>
</evidence>
<dbReference type="GeneID" id="28980505"/>
<name>A0A0J0XUE5_9TREE</name>
<dbReference type="RefSeq" id="XP_018281181.1">
    <property type="nucleotide sequence ID" value="XM_018419902.1"/>
</dbReference>
<accession>A0A0J0XUE5</accession>
<reference evidence="2 3" key="1">
    <citation type="submission" date="2015-03" db="EMBL/GenBank/DDBJ databases">
        <title>Genomics and transcriptomics of the oil-accumulating basidiomycete yeast T. oleaginosus allow insights into substrate utilization and the diverse evolutionary trajectories of mating systems in fungi.</title>
        <authorList>
            <consortium name="DOE Joint Genome Institute"/>
            <person name="Kourist R."/>
            <person name="Kracht O."/>
            <person name="Bracharz F."/>
            <person name="Lipzen A."/>
            <person name="Nolan M."/>
            <person name="Ohm R."/>
            <person name="Grigoriev I."/>
            <person name="Sun S."/>
            <person name="Heitman J."/>
            <person name="Bruck T."/>
            <person name="Nowrousian M."/>
        </authorList>
    </citation>
    <scope>NUCLEOTIDE SEQUENCE [LARGE SCALE GENOMIC DNA]</scope>
    <source>
        <strain evidence="2 3">IBC0246</strain>
    </source>
</reference>
<dbReference type="Proteomes" id="UP000053611">
    <property type="component" value="Unassembled WGS sequence"/>
</dbReference>
<organism evidence="2 3">
    <name type="scientific">Cutaneotrichosporon oleaginosum</name>
    <dbReference type="NCBI Taxonomy" id="879819"/>
    <lineage>
        <taxon>Eukaryota</taxon>
        <taxon>Fungi</taxon>
        <taxon>Dikarya</taxon>
        <taxon>Basidiomycota</taxon>
        <taxon>Agaricomycotina</taxon>
        <taxon>Tremellomycetes</taxon>
        <taxon>Trichosporonales</taxon>
        <taxon>Trichosporonaceae</taxon>
        <taxon>Cutaneotrichosporon</taxon>
    </lineage>
</organism>
<feature type="compositionally biased region" description="Polar residues" evidence="1">
    <location>
        <begin position="1"/>
        <end position="10"/>
    </location>
</feature>
<keyword evidence="3" id="KW-1185">Reference proteome</keyword>
<feature type="region of interest" description="Disordered" evidence="1">
    <location>
        <begin position="1"/>
        <end position="24"/>
    </location>
</feature>
<evidence type="ECO:0000313" key="3">
    <source>
        <dbReference type="Proteomes" id="UP000053611"/>
    </source>
</evidence>
<proteinExistence type="predicted"/>